<accession>A0ABN6YLL7</accession>
<proteinExistence type="predicted"/>
<gene>
    <name evidence="2" type="ORF">GCM10025872_05530</name>
</gene>
<evidence type="ECO:0000256" key="1">
    <source>
        <dbReference type="SAM" id="MobiDB-lite"/>
    </source>
</evidence>
<evidence type="ECO:0008006" key="4">
    <source>
        <dbReference type="Google" id="ProtNLM"/>
    </source>
</evidence>
<reference evidence="3" key="1">
    <citation type="journal article" date="2019" name="Int. J. Syst. Evol. Microbiol.">
        <title>The Global Catalogue of Microorganisms (GCM) 10K type strain sequencing project: providing services to taxonomists for standard genome sequencing and annotation.</title>
        <authorList>
            <consortium name="The Broad Institute Genomics Platform"/>
            <consortium name="The Broad Institute Genome Sequencing Center for Infectious Disease"/>
            <person name="Wu L."/>
            <person name="Ma J."/>
        </authorList>
    </citation>
    <scope>NUCLEOTIDE SEQUENCE [LARGE SCALE GENOMIC DNA]</scope>
    <source>
        <strain evidence="3">NBRC 110608</strain>
    </source>
</reference>
<evidence type="ECO:0000313" key="2">
    <source>
        <dbReference type="EMBL" id="BDZ56896.1"/>
    </source>
</evidence>
<dbReference type="RefSeq" id="WP_289232252.1">
    <property type="nucleotide sequence ID" value="NZ_AP027735.1"/>
</dbReference>
<dbReference type="InterPro" id="IPR012338">
    <property type="entry name" value="Beta-lactam/transpept-like"/>
</dbReference>
<feature type="region of interest" description="Disordered" evidence="1">
    <location>
        <begin position="1"/>
        <end position="21"/>
    </location>
</feature>
<sequence length="137" mass="14709">MALLDRVRDDRDPAQPGVADTLSRGSARALVRWLRLTHEGELPRLPLEWLALGTDLSMVAGAFGLDPLAHAEPDRGLLLVNKTGTDATVRADIGLVTKHGRTVAYAVVAGWEPGADPRDDVLSRMRAIGGAIRDRLG</sequence>
<keyword evidence="3" id="KW-1185">Reference proteome</keyword>
<dbReference type="Gene3D" id="3.40.710.10">
    <property type="entry name" value="DD-peptidase/beta-lactamase superfamily"/>
    <property type="match status" value="1"/>
</dbReference>
<protein>
    <recommendedName>
        <fullName evidence="4">Serine hydrolase</fullName>
    </recommendedName>
</protein>
<feature type="compositionally biased region" description="Basic and acidic residues" evidence="1">
    <location>
        <begin position="1"/>
        <end position="13"/>
    </location>
</feature>
<dbReference type="EMBL" id="AP027735">
    <property type="protein sequence ID" value="BDZ56896.1"/>
    <property type="molecule type" value="Genomic_DNA"/>
</dbReference>
<evidence type="ECO:0000313" key="3">
    <source>
        <dbReference type="Proteomes" id="UP001321421"/>
    </source>
</evidence>
<dbReference type="SUPFAM" id="SSF56601">
    <property type="entry name" value="beta-lactamase/transpeptidase-like"/>
    <property type="match status" value="1"/>
</dbReference>
<dbReference type="Proteomes" id="UP001321421">
    <property type="component" value="Chromosome"/>
</dbReference>
<organism evidence="2 3">
    <name type="scientific">Barrientosiimonas endolithica</name>
    <dbReference type="NCBI Taxonomy" id="1535208"/>
    <lineage>
        <taxon>Bacteria</taxon>
        <taxon>Bacillati</taxon>
        <taxon>Actinomycetota</taxon>
        <taxon>Actinomycetes</taxon>
        <taxon>Micrococcales</taxon>
        <taxon>Dermacoccaceae</taxon>
        <taxon>Barrientosiimonas</taxon>
    </lineage>
</organism>
<name>A0ABN6YLL7_9MICO</name>